<evidence type="ECO:0000313" key="3">
    <source>
        <dbReference type="Proteomes" id="UP000191554"/>
    </source>
</evidence>
<reference evidence="2 3" key="1">
    <citation type="submission" date="2017-03" db="EMBL/GenBank/DDBJ databases">
        <title>Genome sequence of Clostridium hungatei DSM 14427.</title>
        <authorList>
            <person name="Poehlein A."/>
            <person name="Daniel R."/>
        </authorList>
    </citation>
    <scope>NUCLEOTIDE SEQUENCE [LARGE SCALE GENOMIC DNA]</scope>
    <source>
        <strain evidence="2 3">DSM 14427</strain>
    </source>
</reference>
<organism evidence="2 3">
    <name type="scientific">Ruminiclostridium hungatei</name>
    <name type="common">Clostridium hungatei</name>
    <dbReference type="NCBI Taxonomy" id="48256"/>
    <lineage>
        <taxon>Bacteria</taxon>
        <taxon>Bacillati</taxon>
        <taxon>Bacillota</taxon>
        <taxon>Clostridia</taxon>
        <taxon>Eubacteriales</taxon>
        <taxon>Oscillospiraceae</taxon>
        <taxon>Ruminiclostridium</taxon>
    </lineage>
</organism>
<accession>A0A1V4SE02</accession>
<dbReference type="Pfam" id="PF00582">
    <property type="entry name" value="Usp"/>
    <property type="match status" value="1"/>
</dbReference>
<dbReference type="RefSeq" id="WP_080066403.1">
    <property type="nucleotide sequence ID" value="NZ_MZGX01000033.1"/>
</dbReference>
<gene>
    <name evidence="2" type="ORF">CLHUN_39390</name>
</gene>
<dbReference type="EMBL" id="MZGX01000033">
    <property type="protein sequence ID" value="OPX42152.1"/>
    <property type="molecule type" value="Genomic_DNA"/>
</dbReference>
<evidence type="ECO:0000259" key="1">
    <source>
        <dbReference type="Pfam" id="PF00582"/>
    </source>
</evidence>
<dbReference type="Gene3D" id="3.40.50.620">
    <property type="entry name" value="HUPs"/>
    <property type="match status" value="1"/>
</dbReference>
<dbReference type="OrthoDB" id="1707003at2"/>
<comment type="caution">
    <text evidence="2">The sequence shown here is derived from an EMBL/GenBank/DDBJ whole genome shotgun (WGS) entry which is preliminary data.</text>
</comment>
<dbReference type="STRING" id="48256.CLHUN_39390"/>
<proteinExistence type="predicted"/>
<protein>
    <submittedName>
        <fullName evidence="2">Universal stress protein family protein</fullName>
    </submittedName>
</protein>
<keyword evidence="3" id="KW-1185">Reference proteome</keyword>
<name>A0A1V4SE02_RUMHU</name>
<feature type="domain" description="UspA" evidence="1">
    <location>
        <begin position="6"/>
        <end position="101"/>
    </location>
</feature>
<evidence type="ECO:0000313" key="2">
    <source>
        <dbReference type="EMBL" id="OPX42152.1"/>
    </source>
</evidence>
<dbReference type="SUPFAM" id="SSF52402">
    <property type="entry name" value="Adenine nucleotide alpha hydrolases-like"/>
    <property type="match status" value="1"/>
</dbReference>
<sequence>MKPTISNILVCVTQQKTCERLINKALEFSREGDSIFIIHVAKNNWSFLDNDKEGEALEYLFGIAKSIGANLTVLRSDEIVDTIVEYAWDNKINLLVMGDSKGDHSENHFYKSLKNSLDSVEIHVVPN</sequence>
<dbReference type="Proteomes" id="UP000191554">
    <property type="component" value="Unassembled WGS sequence"/>
</dbReference>
<dbReference type="InterPro" id="IPR006016">
    <property type="entry name" value="UspA"/>
</dbReference>
<dbReference type="InterPro" id="IPR014729">
    <property type="entry name" value="Rossmann-like_a/b/a_fold"/>
</dbReference>
<dbReference type="AlphaFoldDB" id="A0A1V4SE02"/>